<name>A0A841H4H6_9BACT</name>
<proteinExistence type="predicted"/>
<protein>
    <submittedName>
        <fullName evidence="1">Uncharacterized protein</fullName>
    </submittedName>
</protein>
<evidence type="ECO:0000313" key="2">
    <source>
        <dbReference type="Proteomes" id="UP000582837"/>
    </source>
</evidence>
<sequence length="71" mass="8013">MDQGGIFGWQRLLRFNGRFFADAEVLPMNAGDLAALHDAAQANWQYVEPTIFGTLLTRALDPKERHRLAGR</sequence>
<dbReference type="AlphaFoldDB" id="A0A841H4H6"/>
<dbReference type="EMBL" id="JACHIA010000018">
    <property type="protein sequence ID" value="MBB6072852.1"/>
    <property type="molecule type" value="Genomic_DNA"/>
</dbReference>
<comment type="caution">
    <text evidence="1">The sequence shown here is derived from an EMBL/GenBank/DDBJ whole genome shotgun (WGS) entry which is preliminary data.</text>
</comment>
<reference evidence="1 2" key="1">
    <citation type="submission" date="2020-08" db="EMBL/GenBank/DDBJ databases">
        <title>Genomic Encyclopedia of Type Strains, Phase IV (KMG-IV): sequencing the most valuable type-strain genomes for metagenomic binning, comparative biology and taxonomic classification.</title>
        <authorList>
            <person name="Goeker M."/>
        </authorList>
    </citation>
    <scope>NUCLEOTIDE SEQUENCE [LARGE SCALE GENOMIC DNA]</scope>
    <source>
        <strain evidence="1 2">DSM 29007</strain>
    </source>
</reference>
<gene>
    <name evidence="1" type="ORF">HNQ61_004516</name>
</gene>
<accession>A0A841H4H6</accession>
<evidence type="ECO:0000313" key="1">
    <source>
        <dbReference type="EMBL" id="MBB6072852.1"/>
    </source>
</evidence>
<keyword evidence="2" id="KW-1185">Reference proteome</keyword>
<organism evidence="1 2">
    <name type="scientific">Longimicrobium terrae</name>
    <dbReference type="NCBI Taxonomy" id="1639882"/>
    <lineage>
        <taxon>Bacteria</taxon>
        <taxon>Pseudomonadati</taxon>
        <taxon>Gemmatimonadota</taxon>
        <taxon>Longimicrobiia</taxon>
        <taxon>Longimicrobiales</taxon>
        <taxon>Longimicrobiaceae</taxon>
        <taxon>Longimicrobium</taxon>
    </lineage>
</organism>
<dbReference type="Proteomes" id="UP000582837">
    <property type="component" value="Unassembled WGS sequence"/>
</dbReference>